<dbReference type="SUPFAM" id="SSF140566">
    <property type="entry name" value="FlgN-like"/>
    <property type="match status" value="1"/>
</dbReference>
<evidence type="ECO:0000313" key="3">
    <source>
        <dbReference type="Proteomes" id="UP000323142"/>
    </source>
</evidence>
<reference evidence="2 3" key="1">
    <citation type="submission" date="2019-09" db="EMBL/GenBank/DDBJ databases">
        <title>Salinarimonas rosea gen. nov., sp. nov., a new member of the a-2 subgroup of the Proteobacteria.</title>
        <authorList>
            <person name="Liu J."/>
        </authorList>
    </citation>
    <scope>NUCLEOTIDE SEQUENCE [LARGE SCALE GENOMIC DNA]</scope>
    <source>
        <strain evidence="2 3">BN140002</strain>
    </source>
</reference>
<evidence type="ECO:0000313" key="2">
    <source>
        <dbReference type="EMBL" id="KAA2234720.1"/>
    </source>
</evidence>
<evidence type="ECO:0008006" key="4">
    <source>
        <dbReference type="Google" id="ProtNLM"/>
    </source>
</evidence>
<dbReference type="AlphaFoldDB" id="A0A5B2V8E0"/>
<proteinExistence type="predicted"/>
<dbReference type="Proteomes" id="UP000323142">
    <property type="component" value="Unassembled WGS sequence"/>
</dbReference>
<evidence type="ECO:0000256" key="1">
    <source>
        <dbReference type="SAM" id="MobiDB-lite"/>
    </source>
</evidence>
<dbReference type="OrthoDB" id="7871570at2"/>
<dbReference type="EMBL" id="VUOA01000045">
    <property type="protein sequence ID" value="KAA2234720.1"/>
    <property type="molecule type" value="Genomic_DNA"/>
</dbReference>
<dbReference type="GO" id="GO:0044780">
    <property type="term" value="P:bacterial-type flagellum assembly"/>
    <property type="evidence" value="ECO:0007669"/>
    <property type="project" value="InterPro"/>
</dbReference>
<protein>
    <recommendedName>
        <fullName evidence="4">Flagellar protein FlgN</fullName>
    </recommendedName>
</protein>
<reference evidence="2 3" key="2">
    <citation type="submission" date="2019-09" db="EMBL/GenBank/DDBJ databases">
        <authorList>
            <person name="Jin C."/>
        </authorList>
    </citation>
    <scope>NUCLEOTIDE SEQUENCE [LARGE SCALE GENOMIC DNA]</scope>
    <source>
        <strain evidence="2 3">BN140002</strain>
    </source>
</reference>
<organism evidence="2 3">
    <name type="scientific">Salinarimonas soli</name>
    <dbReference type="NCBI Taxonomy" id="1638099"/>
    <lineage>
        <taxon>Bacteria</taxon>
        <taxon>Pseudomonadati</taxon>
        <taxon>Pseudomonadota</taxon>
        <taxon>Alphaproteobacteria</taxon>
        <taxon>Hyphomicrobiales</taxon>
        <taxon>Salinarimonadaceae</taxon>
        <taxon>Salinarimonas</taxon>
    </lineage>
</organism>
<gene>
    <name evidence="2" type="ORF">F0L46_23435</name>
</gene>
<feature type="region of interest" description="Disordered" evidence="1">
    <location>
        <begin position="120"/>
        <end position="139"/>
    </location>
</feature>
<accession>A0A5B2V8E0</accession>
<sequence length="139" mass="15291">MTAHTAPADPAAEASAADAPHPDVVAMLAAIERLEDLLDHETRGLGRLSLEELKDVNRRKSLCLLDFMRAARSLNEHAVTDHLRDRIRALRDAIGRNATVLQTHLDAVREIAGTISQSLHERESDGTYSEATSFRGAMR</sequence>
<dbReference type="InterPro" id="IPR036679">
    <property type="entry name" value="FlgN-like_sf"/>
</dbReference>
<keyword evidence="3" id="KW-1185">Reference proteome</keyword>
<name>A0A5B2V8E0_9HYPH</name>
<comment type="caution">
    <text evidence="2">The sequence shown here is derived from an EMBL/GenBank/DDBJ whole genome shotgun (WGS) entry which is preliminary data.</text>
</comment>
<dbReference type="RefSeq" id="WP_149822039.1">
    <property type="nucleotide sequence ID" value="NZ_VUOA01000045.1"/>
</dbReference>